<gene>
    <name evidence="1" type="ORF">D9O40_03800</name>
</gene>
<comment type="caution">
    <text evidence="1">The sequence shown here is derived from an EMBL/GenBank/DDBJ whole genome shotgun (WGS) entry which is preliminary data.</text>
</comment>
<proteinExistence type="predicted"/>
<dbReference type="Proteomes" id="UP000277999">
    <property type="component" value="Unassembled WGS sequence"/>
</dbReference>
<dbReference type="RefSeq" id="WP_122057994.1">
    <property type="nucleotide sequence ID" value="NZ_RFAQ01000006.1"/>
</dbReference>
<dbReference type="AlphaFoldDB" id="A0A3M0SZS4"/>
<name>A0A3M0SZS4_9CLOT</name>
<reference evidence="1 2" key="1">
    <citation type="submission" date="2018-10" db="EMBL/GenBank/DDBJ databases">
        <title>Genome-centric metagenomics revealed C2 chemical producing, CO utilizing Clostridium with novel acetogenic gene cluster.</title>
        <authorList>
            <person name="Kang H."/>
            <person name="Park B."/>
            <person name="Choi I.G."/>
            <person name="Chang I.S."/>
        </authorList>
    </citation>
    <scope>NUCLEOTIDE SEQUENCE [LARGE SCALE GENOMIC DNA]</scope>
    <source>
        <strain evidence="1 2">H21-9</strain>
    </source>
</reference>
<dbReference type="EMBL" id="RFAQ01000006">
    <property type="protein sequence ID" value="RMD03272.1"/>
    <property type="molecule type" value="Genomic_DNA"/>
</dbReference>
<evidence type="ECO:0000313" key="1">
    <source>
        <dbReference type="EMBL" id="RMD03272.1"/>
    </source>
</evidence>
<evidence type="ECO:0008006" key="3">
    <source>
        <dbReference type="Google" id="ProtNLM"/>
    </source>
</evidence>
<sequence length="287" mass="33458">MNKNKRKNKFKNRKYLISSKATKNQHKEYYFKTKQNDISQNKSNINKNNELNKETLKINVEMKVDKIKSDMCNSKMIVECNSKLIKPFVNNGLFPVRVPVIISEPSVRMNIENTVTFSKPVAYIKSIRRTILITQCNLIPDIGKLFLSGIIKKSIEYSESMIDNTDLMDGQIRNIVIKVPFDCVTKIKYIVNPLMCGKNYKNKSTFDNLQNCEQIFYESYNEPSKISCELIHASFEEINIKDIESTCNNFNRKTFFKTIKQKMIVVLIIRLTQNQNVYVASRINCEQ</sequence>
<protein>
    <recommendedName>
        <fullName evidence="3">DUF3794 domain-containing protein</fullName>
    </recommendedName>
</protein>
<accession>A0A3M0SZS4</accession>
<organism evidence="1 2">
    <name type="scientific">Clostridium autoethanogenum</name>
    <dbReference type="NCBI Taxonomy" id="84023"/>
    <lineage>
        <taxon>Bacteria</taxon>
        <taxon>Bacillati</taxon>
        <taxon>Bacillota</taxon>
        <taxon>Clostridia</taxon>
        <taxon>Eubacteriales</taxon>
        <taxon>Clostridiaceae</taxon>
        <taxon>Clostridium</taxon>
    </lineage>
</organism>
<evidence type="ECO:0000313" key="2">
    <source>
        <dbReference type="Proteomes" id="UP000277999"/>
    </source>
</evidence>